<evidence type="ECO:0000259" key="12">
    <source>
        <dbReference type="PROSITE" id="PS50011"/>
    </source>
</evidence>
<dbReference type="InterPro" id="IPR008271">
    <property type="entry name" value="Ser/Thr_kinase_AS"/>
</dbReference>
<feature type="compositionally biased region" description="Low complexity" evidence="11">
    <location>
        <begin position="306"/>
        <end position="321"/>
    </location>
</feature>
<dbReference type="PANTHER" id="PTHR44899:SF3">
    <property type="entry name" value="SERINE_THREONINE-PROTEIN KINASE NEK1"/>
    <property type="match status" value="1"/>
</dbReference>
<name>A0A383VA73_TETOB</name>
<gene>
    <name evidence="13" type="ORF">BQ4739_LOCUS2386</name>
</gene>
<dbReference type="InterPro" id="IPR011009">
    <property type="entry name" value="Kinase-like_dom_sf"/>
</dbReference>
<accession>A0A383VA73</accession>
<feature type="region of interest" description="Disordered" evidence="11">
    <location>
        <begin position="587"/>
        <end position="609"/>
    </location>
</feature>
<evidence type="ECO:0000256" key="9">
    <source>
        <dbReference type="PROSITE-ProRule" id="PRU10141"/>
    </source>
</evidence>
<evidence type="ECO:0000256" key="6">
    <source>
        <dbReference type="ARBA" id="ARBA00022840"/>
    </source>
</evidence>
<evidence type="ECO:0000256" key="2">
    <source>
        <dbReference type="ARBA" id="ARBA00022527"/>
    </source>
</evidence>
<dbReference type="EC" id="2.7.11.1" evidence="1"/>
<feature type="compositionally biased region" description="Low complexity" evidence="11">
    <location>
        <begin position="354"/>
        <end position="366"/>
    </location>
</feature>
<dbReference type="SMART" id="SM00220">
    <property type="entry name" value="S_TKc"/>
    <property type="match status" value="1"/>
</dbReference>
<evidence type="ECO:0000313" key="13">
    <source>
        <dbReference type="EMBL" id="SZX61830.1"/>
    </source>
</evidence>
<keyword evidence="6 9" id="KW-0067">ATP-binding</keyword>
<evidence type="ECO:0000256" key="3">
    <source>
        <dbReference type="ARBA" id="ARBA00022679"/>
    </source>
</evidence>
<dbReference type="Pfam" id="PF10498">
    <property type="entry name" value="IFT57"/>
    <property type="match status" value="1"/>
</dbReference>
<protein>
    <recommendedName>
        <fullName evidence="1">non-specific serine/threonine protein kinase</fullName>
        <ecNumber evidence="1">2.7.11.1</ecNumber>
    </recommendedName>
</protein>
<dbReference type="Gene3D" id="1.10.510.10">
    <property type="entry name" value="Transferase(Phosphotransferase) domain 1"/>
    <property type="match status" value="1"/>
</dbReference>
<evidence type="ECO:0000256" key="1">
    <source>
        <dbReference type="ARBA" id="ARBA00012513"/>
    </source>
</evidence>
<feature type="compositionally biased region" description="Basic and acidic residues" evidence="11">
    <location>
        <begin position="802"/>
        <end position="821"/>
    </location>
</feature>
<dbReference type="InterPro" id="IPR017441">
    <property type="entry name" value="Protein_kinase_ATP_BS"/>
</dbReference>
<feature type="region of interest" description="Disordered" evidence="11">
    <location>
        <begin position="354"/>
        <end position="377"/>
    </location>
</feature>
<evidence type="ECO:0000256" key="8">
    <source>
        <dbReference type="ARBA" id="ARBA00048679"/>
    </source>
</evidence>
<organism evidence="13 14">
    <name type="scientific">Tetradesmus obliquus</name>
    <name type="common">Green alga</name>
    <name type="synonym">Acutodesmus obliquus</name>
    <dbReference type="NCBI Taxonomy" id="3088"/>
    <lineage>
        <taxon>Eukaryota</taxon>
        <taxon>Viridiplantae</taxon>
        <taxon>Chlorophyta</taxon>
        <taxon>core chlorophytes</taxon>
        <taxon>Chlorophyceae</taxon>
        <taxon>CS clade</taxon>
        <taxon>Sphaeropleales</taxon>
        <taxon>Scenedesmaceae</taxon>
        <taxon>Tetradesmus</taxon>
    </lineage>
</organism>
<dbReference type="PANTHER" id="PTHR44899">
    <property type="entry name" value="CAMK FAMILY PROTEIN KINASE"/>
    <property type="match status" value="1"/>
</dbReference>
<keyword evidence="5" id="KW-0418">Kinase</keyword>
<dbReference type="InterPro" id="IPR019530">
    <property type="entry name" value="Intra-flagellar_transport_57"/>
</dbReference>
<dbReference type="SUPFAM" id="SSF56112">
    <property type="entry name" value="Protein kinase-like (PK-like)"/>
    <property type="match status" value="1"/>
</dbReference>
<dbReference type="GO" id="GO:0005524">
    <property type="term" value="F:ATP binding"/>
    <property type="evidence" value="ECO:0007669"/>
    <property type="project" value="UniProtKB-UniRule"/>
</dbReference>
<comment type="catalytic activity">
    <reaction evidence="8">
        <text>L-seryl-[protein] + ATP = O-phospho-L-seryl-[protein] + ADP + H(+)</text>
        <dbReference type="Rhea" id="RHEA:17989"/>
        <dbReference type="Rhea" id="RHEA-COMP:9863"/>
        <dbReference type="Rhea" id="RHEA-COMP:11604"/>
        <dbReference type="ChEBI" id="CHEBI:15378"/>
        <dbReference type="ChEBI" id="CHEBI:29999"/>
        <dbReference type="ChEBI" id="CHEBI:30616"/>
        <dbReference type="ChEBI" id="CHEBI:83421"/>
        <dbReference type="ChEBI" id="CHEBI:456216"/>
        <dbReference type="EC" id="2.7.11.1"/>
    </reaction>
</comment>
<feature type="region of interest" description="Disordered" evidence="11">
    <location>
        <begin position="801"/>
        <end position="821"/>
    </location>
</feature>
<evidence type="ECO:0000256" key="4">
    <source>
        <dbReference type="ARBA" id="ARBA00022741"/>
    </source>
</evidence>
<dbReference type="Proteomes" id="UP000256970">
    <property type="component" value="Unassembled WGS sequence"/>
</dbReference>
<evidence type="ECO:0000256" key="5">
    <source>
        <dbReference type="ARBA" id="ARBA00022777"/>
    </source>
</evidence>
<keyword evidence="10" id="KW-0175">Coiled coil</keyword>
<dbReference type="EMBL" id="FNXT01000178">
    <property type="protein sequence ID" value="SZX61830.1"/>
    <property type="molecule type" value="Genomic_DNA"/>
</dbReference>
<comment type="catalytic activity">
    <reaction evidence="7">
        <text>L-threonyl-[protein] + ATP = O-phospho-L-threonyl-[protein] + ADP + H(+)</text>
        <dbReference type="Rhea" id="RHEA:46608"/>
        <dbReference type="Rhea" id="RHEA-COMP:11060"/>
        <dbReference type="Rhea" id="RHEA-COMP:11605"/>
        <dbReference type="ChEBI" id="CHEBI:15378"/>
        <dbReference type="ChEBI" id="CHEBI:30013"/>
        <dbReference type="ChEBI" id="CHEBI:30616"/>
        <dbReference type="ChEBI" id="CHEBI:61977"/>
        <dbReference type="ChEBI" id="CHEBI:456216"/>
        <dbReference type="EC" id="2.7.11.1"/>
    </reaction>
</comment>
<evidence type="ECO:0000256" key="10">
    <source>
        <dbReference type="SAM" id="Coils"/>
    </source>
</evidence>
<proteinExistence type="predicted"/>
<dbReference type="Pfam" id="PF00069">
    <property type="entry name" value="Pkinase"/>
    <property type="match status" value="1"/>
</dbReference>
<evidence type="ECO:0000256" key="11">
    <source>
        <dbReference type="SAM" id="MobiDB-lite"/>
    </source>
</evidence>
<feature type="region of interest" description="Disordered" evidence="11">
    <location>
        <begin position="1"/>
        <end position="21"/>
    </location>
</feature>
<dbReference type="InterPro" id="IPR000719">
    <property type="entry name" value="Prot_kinase_dom"/>
</dbReference>
<sequence length="821" mass="89071">MAHESEHQSNQQQASRKDGTVPIVTGGLADYDVEQAIGKGGYAVVYKGCRKSDGQVVAIKRVEIADMPPKKRERCIKEVHLLQQLSHPNIITMFDAFVDGDQLVIITEWAPGGDLKRLIRRMGEAGRSFDEPEIWLYFSQILDGLRGMHASRILHRDIKPANVLVCAAGVLKLGDLGLGRKMGPQTVDVASKVGTPYYCSPEVVKGVKYDFKSDMWSMGCLLYELAMLRSPFEMEGANLYDVFQKIGRGDFQPLPADRFSLAMRGAVHQLLAQDPNTRPSAEQCYQQVLLVQQQLQQLAAVPGQLAQPQQQAGQPQRQLQQSGSARQKQDAAAEDACLLSEQLLHSLQVLASSTGSRSSSSSLSKSPSRKRSGSGSSAADGAAALLKQLHPLFFAQPLAAFGSSKGSAALPGLLQEERAQQQQMGFAVAVCAWLARLANKLDAAQLLEAELKAPRSADGNSSSSSLRRLPLCKDCLRAAEVARRAAQSTGLPGMDAVPAAQLAQGHGRAVCWLLQGMADIVWGQLQLACKQPGSRTAQDEAPCEEELQQDDAEDEADIAATAAALAAAAADSSQDLDEAGFAGMIGGQLQERPHGSPGRQAQPAAAGHTAVIKTQVDPPAWKAEAERLAPQLARIYLPPGQAAAAAAGLDQEWLARWQATRQLQQQLATLVQQMQGGAALPGVQQRVAADMQRLVQVEQRINQEMDEPLGQFSQARQQLEAVVQQRQGREDAVQAAQQQLHQISSRMEDVQQQIAERTDQLQGSVLLQRQRSSVGSLRDELQHMELRLGLLSHQLVKCKQQQADRQRQRDQQSKDRAAAVG</sequence>
<dbReference type="GO" id="GO:0004674">
    <property type="term" value="F:protein serine/threonine kinase activity"/>
    <property type="evidence" value="ECO:0007669"/>
    <property type="project" value="UniProtKB-KW"/>
</dbReference>
<dbReference type="PROSITE" id="PS00107">
    <property type="entry name" value="PROTEIN_KINASE_ATP"/>
    <property type="match status" value="1"/>
</dbReference>
<evidence type="ECO:0000313" key="14">
    <source>
        <dbReference type="Proteomes" id="UP000256970"/>
    </source>
</evidence>
<keyword evidence="2" id="KW-0723">Serine/threonine-protein kinase</keyword>
<dbReference type="PROSITE" id="PS00108">
    <property type="entry name" value="PROTEIN_KINASE_ST"/>
    <property type="match status" value="1"/>
</dbReference>
<feature type="domain" description="Protein kinase" evidence="12">
    <location>
        <begin position="31"/>
        <end position="290"/>
    </location>
</feature>
<evidence type="ECO:0000256" key="7">
    <source>
        <dbReference type="ARBA" id="ARBA00047899"/>
    </source>
</evidence>
<dbReference type="STRING" id="3088.A0A383VA73"/>
<reference evidence="13 14" key="1">
    <citation type="submission" date="2016-10" db="EMBL/GenBank/DDBJ databases">
        <authorList>
            <person name="Cai Z."/>
        </authorList>
    </citation>
    <scope>NUCLEOTIDE SEQUENCE [LARGE SCALE GENOMIC DNA]</scope>
</reference>
<feature type="coiled-coil region" evidence="10">
    <location>
        <begin position="733"/>
        <end position="760"/>
    </location>
</feature>
<feature type="region of interest" description="Disordered" evidence="11">
    <location>
        <begin position="306"/>
        <end position="327"/>
    </location>
</feature>
<dbReference type="AlphaFoldDB" id="A0A383VA73"/>
<dbReference type="PROSITE" id="PS50011">
    <property type="entry name" value="PROTEIN_KINASE_DOM"/>
    <property type="match status" value="1"/>
</dbReference>
<feature type="binding site" evidence="9">
    <location>
        <position position="60"/>
    </location>
    <ligand>
        <name>ATP</name>
        <dbReference type="ChEBI" id="CHEBI:30616"/>
    </ligand>
</feature>
<keyword evidence="4 9" id="KW-0547">Nucleotide-binding</keyword>
<keyword evidence="14" id="KW-1185">Reference proteome</keyword>
<dbReference type="InterPro" id="IPR051131">
    <property type="entry name" value="NEK_Ser/Thr_kinase_NIMA"/>
</dbReference>
<keyword evidence="3" id="KW-0808">Transferase</keyword>